<dbReference type="PATRIC" id="fig|1163745.3.peg.1811"/>
<dbReference type="HOGENOM" id="CLU_2973191_0_0_7"/>
<reference evidence="1 2" key="1">
    <citation type="journal article" date="2013" name="PLoS ONE">
        <title>Sequence Divergence and Conservation in Genomes ofHelicobacter cetorum Strains from a Dolphin and a Whale.</title>
        <authorList>
            <person name="Kersulyte D."/>
            <person name="Rossi M."/>
            <person name="Berg D.E."/>
        </authorList>
    </citation>
    <scope>NUCLEOTIDE SEQUENCE [LARGE SCALE GENOMIC DNA]</scope>
    <source>
        <strain evidence="1 2">MIT 99-5656</strain>
    </source>
</reference>
<evidence type="ECO:0000313" key="2">
    <source>
        <dbReference type="Proteomes" id="UP000005013"/>
    </source>
</evidence>
<accession>I0EUR8</accession>
<organism evidence="1 2">
    <name type="scientific">Helicobacter cetorum (strain ATCC BAA-540 / CCUG 52418 / MIT 99-5656)</name>
    <dbReference type="NCBI Taxonomy" id="1163745"/>
    <lineage>
        <taxon>Bacteria</taxon>
        <taxon>Pseudomonadati</taxon>
        <taxon>Campylobacterota</taxon>
        <taxon>Epsilonproteobacteria</taxon>
        <taxon>Campylobacterales</taxon>
        <taxon>Helicobacteraceae</taxon>
        <taxon>Helicobacter</taxon>
    </lineage>
</organism>
<dbReference type="KEGG" id="hcm:HCD_08525"/>
<dbReference type="AlphaFoldDB" id="I0EUR8"/>
<protein>
    <recommendedName>
        <fullName evidence="3">Beta-lactamase</fullName>
    </recommendedName>
</protein>
<proteinExistence type="predicted"/>
<dbReference type="EMBL" id="CP003481">
    <property type="protein sequence ID" value="AFI06687.1"/>
    <property type="molecule type" value="Genomic_DNA"/>
</dbReference>
<evidence type="ECO:0008006" key="3">
    <source>
        <dbReference type="Google" id="ProtNLM"/>
    </source>
</evidence>
<dbReference type="Proteomes" id="UP000005013">
    <property type="component" value="Chromosome"/>
</dbReference>
<name>I0EUR8_HELCM</name>
<keyword evidence="2" id="KW-1185">Reference proteome</keyword>
<gene>
    <name evidence="1" type="ordered locus">HCD_08525</name>
</gene>
<evidence type="ECO:0000313" key="1">
    <source>
        <dbReference type="EMBL" id="AFI06687.1"/>
    </source>
</evidence>
<sequence>MVMVKRVYPKQDCPNTIKHLRMLGSSPVALYSLGQLYKKGECVEKDSQLAESYVEKSV</sequence>